<dbReference type="InterPro" id="IPR050223">
    <property type="entry name" value="D-isomer_2-hydroxyacid_DH"/>
</dbReference>
<dbReference type="InterPro" id="IPR006140">
    <property type="entry name" value="D-isomer_DH_NAD-bd"/>
</dbReference>
<evidence type="ECO:0000256" key="3">
    <source>
        <dbReference type="ARBA" id="ARBA00023027"/>
    </source>
</evidence>
<dbReference type="RefSeq" id="WP_085463868.1">
    <property type="nucleotide sequence ID" value="NZ_FXBL01000004.1"/>
</dbReference>
<dbReference type="PANTHER" id="PTHR10996:SF178">
    <property type="entry name" value="2-HYDROXYACID DEHYDROGENASE YGL185C-RELATED"/>
    <property type="match status" value="1"/>
</dbReference>
<dbReference type="EMBL" id="FXBL01000004">
    <property type="protein sequence ID" value="SMH36723.1"/>
    <property type="molecule type" value="Genomic_DNA"/>
</dbReference>
<keyword evidence="3" id="KW-0520">NAD</keyword>
<dbReference type="AlphaFoldDB" id="A0A1X7NH96"/>
<feature type="domain" description="D-isomer specific 2-hydroxyacid dehydrogenase catalytic" evidence="5">
    <location>
        <begin position="33"/>
        <end position="314"/>
    </location>
</feature>
<evidence type="ECO:0000256" key="4">
    <source>
        <dbReference type="RuleBase" id="RU003719"/>
    </source>
</evidence>
<dbReference type="GO" id="GO:0051287">
    <property type="term" value="F:NAD binding"/>
    <property type="evidence" value="ECO:0007669"/>
    <property type="project" value="InterPro"/>
</dbReference>
<dbReference type="CDD" id="cd12156">
    <property type="entry name" value="HPPR"/>
    <property type="match status" value="1"/>
</dbReference>
<dbReference type="PANTHER" id="PTHR10996">
    <property type="entry name" value="2-HYDROXYACID DEHYDROGENASE-RELATED"/>
    <property type="match status" value="1"/>
</dbReference>
<proteinExistence type="inferred from homology"/>
<sequence length="324" mass="34388">MTEAQHTTILIPGWMNDHTAERLDKTYRVLRIDSADAALLPAREVAKIRGIASAGRIDSRFIDALPALEIIAHYGVGYDAVDSRHAAARGVVVTNTPDVLTEEVADTALGLLINTVRELPKAEAFVRAGKWVGDDEYPPSRLTLRERKVGIFGLGRIGLAVARRVEAFGLPVSYHNRSRVEGVSYAYHASLLELAEAVDTLISVAPGTPATDKAVNREVLAALGSDGVFINIGRGSTVDEEALIAALVDGTIAAAGLDVFASEPDVPQALLDLPNVCVLPHLGAASVHTRRAMGNLVADNLDQWFRVGAAKTPVPECVAVAGRG</sequence>
<evidence type="ECO:0000256" key="1">
    <source>
        <dbReference type="ARBA" id="ARBA00022857"/>
    </source>
</evidence>
<protein>
    <submittedName>
        <fullName evidence="7">Lactate dehydrogenase</fullName>
    </submittedName>
</protein>
<name>A0A1X7NH96_9HYPH</name>
<evidence type="ECO:0000259" key="5">
    <source>
        <dbReference type="Pfam" id="PF00389"/>
    </source>
</evidence>
<dbReference type="InterPro" id="IPR036291">
    <property type="entry name" value="NAD(P)-bd_dom_sf"/>
</dbReference>
<feature type="domain" description="D-isomer specific 2-hydroxyacid dehydrogenase NAD-binding" evidence="6">
    <location>
        <begin position="109"/>
        <end position="283"/>
    </location>
</feature>
<dbReference type="Pfam" id="PF00389">
    <property type="entry name" value="2-Hacid_dh"/>
    <property type="match status" value="1"/>
</dbReference>
<evidence type="ECO:0000313" key="8">
    <source>
        <dbReference type="Proteomes" id="UP000193083"/>
    </source>
</evidence>
<dbReference type="GO" id="GO:0016618">
    <property type="term" value="F:hydroxypyruvate reductase [NAD(P)H] activity"/>
    <property type="evidence" value="ECO:0007669"/>
    <property type="project" value="TreeGrafter"/>
</dbReference>
<keyword evidence="8" id="KW-1185">Reference proteome</keyword>
<gene>
    <name evidence="7" type="ORF">SAMN02982922_1817</name>
</gene>
<keyword evidence="2 4" id="KW-0560">Oxidoreductase</keyword>
<dbReference type="FunFam" id="3.40.50.720:FF:000213">
    <property type="entry name" value="Putative 2-hydroxyacid dehydrogenase"/>
    <property type="match status" value="1"/>
</dbReference>
<dbReference type="SUPFAM" id="SSF51735">
    <property type="entry name" value="NAD(P)-binding Rossmann-fold domains"/>
    <property type="match status" value="1"/>
</dbReference>
<dbReference type="Proteomes" id="UP000193083">
    <property type="component" value="Unassembled WGS sequence"/>
</dbReference>
<comment type="similarity">
    <text evidence="4">Belongs to the D-isomer specific 2-hydroxyacid dehydrogenase family.</text>
</comment>
<dbReference type="Gene3D" id="3.40.50.720">
    <property type="entry name" value="NAD(P)-binding Rossmann-like Domain"/>
    <property type="match status" value="2"/>
</dbReference>
<evidence type="ECO:0000313" key="7">
    <source>
        <dbReference type="EMBL" id="SMH36723.1"/>
    </source>
</evidence>
<evidence type="ECO:0000259" key="6">
    <source>
        <dbReference type="Pfam" id="PF02826"/>
    </source>
</evidence>
<reference evidence="7 8" key="1">
    <citation type="submission" date="2017-04" db="EMBL/GenBank/DDBJ databases">
        <authorList>
            <person name="Afonso C.L."/>
            <person name="Miller P.J."/>
            <person name="Scott M.A."/>
            <person name="Spackman E."/>
            <person name="Goraichik I."/>
            <person name="Dimitrov K.M."/>
            <person name="Suarez D.L."/>
            <person name="Swayne D.E."/>
        </authorList>
    </citation>
    <scope>NUCLEOTIDE SEQUENCE [LARGE SCALE GENOMIC DNA]</scope>
    <source>
        <strain evidence="7 8">B5P</strain>
    </source>
</reference>
<dbReference type="GO" id="GO:0030267">
    <property type="term" value="F:glyoxylate reductase (NADPH) activity"/>
    <property type="evidence" value="ECO:0007669"/>
    <property type="project" value="TreeGrafter"/>
</dbReference>
<dbReference type="OrthoDB" id="9793626at2"/>
<dbReference type="InterPro" id="IPR006139">
    <property type="entry name" value="D-isomer_2_OHA_DH_cat_dom"/>
</dbReference>
<dbReference type="PROSITE" id="PS00065">
    <property type="entry name" value="D_2_HYDROXYACID_DH_1"/>
    <property type="match status" value="1"/>
</dbReference>
<dbReference type="Pfam" id="PF02826">
    <property type="entry name" value="2-Hacid_dh_C"/>
    <property type="match status" value="1"/>
</dbReference>
<accession>A0A1X7NH96</accession>
<organism evidence="7 8">
    <name type="scientific">Mesorhizobium australicum</name>
    <dbReference type="NCBI Taxonomy" id="536018"/>
    <lineage>
        <taxon>Bacteria</taxon>
        <taxon>Pseudomonadati</taxon>
        <taxon>Pseudomonadota</taxon>
        <taxon>Alphaproteobacteria</taxon>
        <taxon>Hyphomicrobiales</taxon>
        <taxon>Phyllobacteriaceae</taxon>
        <taxon>Mesorhizobium</taxon>
    </lineage>
</organism>
<dbReference type="InterPro" id="IPR029752">
    <property type="entry name" value="D-isomer_DH_CS1"/>
</dbReference>
<evidence type="ECO:0000256" key="2">
    <source>
        <dbReference type="ARBA" id="ARBA00023002"/>
    </source>
</evidence>
<dbReference type="GO" id="GO:0005829">
    <property type="term" value="C:cytosol"/>
    <property type="evidence" value="ECO:0007669"/>
    <property type="project" value="TreeGrafter"/>
</dbReference>
<keyword evidence="1" id="KW-0521">NADP</keyword>
<dbReference type="SUPFAM" id="SSF52283">
    <property type="entry name" value="Formate/glycerate dehydrogenase catalytic domain-like"/>
    <property type="match status" value="1"/>
</dbReference>